<keyword evidence="2" id="KW-1185">Reference proteome</keyword>
<dbReference type="STRING" id="1134406.ADN00_17235"/>
<evidence type="ECO:0000313" key="1">
    <source>
        <dbReference type="EMBL" id="KPL71432.1"/>
    </source>
</evidence>
<proteinExistence type="predicted"/>
<dbReference type="RefSeq" id="WP_075064292.1">
    <property type="nucleotide sequence ID" value="NZ_LGCL01000041.1"/>
</dbReference>
<evidence type="ECO:0008006" key="3">
    <source>
        <dbReference type="Google" id="ProtNLM"/>
    </source>
</evidence>
<organism evidence="1 2">
    <name type="scientific">Ornatilinea apprima</name>
    <dbReference type="NCBI Taxonomy" id="1134406"/>
    <lineage>
        <taxon>Bacteria</taxon>
        <taxon>Bacillati</taxon>
        <taxon>Chloroflexota</taxon>
        <taxon>Anaerolineae</taxon>
        <taxon>Anaerolineales</taxon>
        <taxon>Anaerolineaceae</taxon>
        <taxon>Ornatilinea</taxon>
    </lineage>
</organism>
<gene>
    <name evidence="1" type="ORF">ADN00_17235</name>
</gene>
<sequence>MILVTRLNGTKFYINAELIRTIESTPDTVITLVDDMKLVVKEAPEIIVERVVEYRRKVRAPFSGIDSLD</sequence>
<comment type="caution">
    <text evidence="1">The sequence shown here is derived from an EMBL/GenBank/DDBJ whole genome shotgun (WGS) entry which is preliminary data.</text>
</comment>
<accession>A0A0P6WN42</accession>
<protein>
    <recommendedName>
        <fullName evidence="3">Flagellar protein FlbD</fullName>
    </recommendedName>
</protein>
<dbReference type="OrthoDB" id="9799862at2"/>
<dbReference type="AlphaFoldDB" id="A0A0P6WN42"/>
<evidence type="ECO:0000313" key="2">
    <source>
        <dbReference type="Proteomes" id="UP000050417"/>
    </source>
</evidence>
<name>A0A0P6WN42_9CHLR</name>
<reference evidence="1 2" key="1">
    <citation type="submission" date="2015-07" db="EMBL/GenBank/DDBJ databases">
        <title>Genome sequence of Ornatilinea apprima DSM 23815.</title>
        <authorList>
            <person name="Hemp J."/>
            <person name="Ward L.M."/>
            <person name="Pace L.A."/>
            <person name="Fischer W.W."/>
        </authorList>
    </citation>
    <scope>NUCLEOTIDE SEQUENCE [LARGE SCALE GENOMIC DNA]</scope>
    <source>
        <strain evidence="1 2">P3M-1</strain>
    </source>
</reference>
<dbReference type="PANTHER" id="PTHR39185">
    <property type="entry name" value="SWARMING MOTILITY PROTEIN SWRD"/>
    <property type="match status" value="1"/>
</dbReference>
<dbReference type="PATRIC" id="fig|1134406.4.peg.509"/>
<dbReference type="EMBL" id="LGCL01000041">
    <property type="protein sequence ID" value="KPL71432.1"/>
    <property type="molecule type" value="Genomic_DNA"/>
</dbReference>
<dbReference type="InterPro" id="IPR009384">
    <property type="entry name" value="SwrD-like"/>
</dbReference>
<dbReference type="Pfam" id="PF06289">
    <property type="entry name" value="FlbD"/>
    <property type="match status" value="1"/>
</dbReference>
<dbReference type="PANTHER" id="PTHR39185:SF1">
    <property type="entry name" value="SWARMING MOTILITY PROTEIN SWRD"/>
    <property type="match status" value="1"/>
</dbReference>
<dbReference type="Proteomes" id="UP000050417">
    <property type="component" value="Unassembled WGS sequence"/>
</dbReference>